<feature type="binding site" evidence="6">
    <location>
        <position position="96"/>
    </location>
    <ligand>
        <name>substrate</name>
    </ligand>
</feature>
<feature type="binding site" evidence="6">
    <location>
        <position position="22"/>
    </location>
    <ligand>
        <name>ATP</name>
        <dbReference type="ChEBI" id="CHEBI:30616"/>
    </ligand>
</feature>
<feature type="site" description="Transition state stabilizer" evidence="6">
    <location>
        <position position="246"/>
    </location>
</feature>
<evidence type="ECO:0000313" key="9">
    <source>
        <dbReference type="Proteomes" id="UP000027129"/>
    </source>
</evidence>
<keyword evidence="3 6" id="KW-0547">Nucleotide-binding</keyword>
<sequence length="415" mass="45824">MKGVYLTMEKTLIINSGSSSLKFKLFAIPTEDVLASGLIDRIGIEGSSVTVKYNGQKYHQELPIPDHAFAVDLLLKLLVELHLLKDLNEITAVGHRVVAGGEYFDHSVVIDDDVIKKIDEISDLARLHNPANLLGIKVFKKLLPNALAVASFDTAYHHSIPEKNYLYSVPYEWYEKYGVRRYGAHGISHRYVARQAAALMHKSLKDLKLITCHLGAGSSLCAVKDGKSFDTTMGFTPLTGVTMATRSGDVDVELVTYMMKKLNITDPEEMISILTRQSGLLGISGVSSDMRDVIAAKDAGNKRAQIAVTLFIKNIVRYIGQYYAEMKGLDGIVFTAGIGENSDVIRKLVCDELEFMGVKLDDTLNSKGEEGFITKPDSKIAALLVPTDEELMISRDIEVIKLQEQKEISSKNPLL</sequence>
<dbReference type="InterPro" id="IPR000890">
    <property type="entry name" value="Aliphatic_acid_kin_short-chain"/>
</dbReference>
<comment type="function">
    <text evidence="6">Catalyzes the formation of acetyl phosphate from acetate and ATP. Can also catalyze the reverse reaction.</text>
</comment>
<dbReference type="InterPro" id="IPR023865">
    <property type="entry name" value="Aliphatic_acid_kinase_CS"/>
</dbReference>
<protein>
    <recommendedName>
        <fullName evidence="6">Acetate kinase</fullName>
        <ecNumber evidence="6">2.7.2.1</ecNumber>
    </recommendedName>
    <alternativeName>
        <fullName evidence="6">Acetokinase</fullName>
    </alternativeName>
</protein>
<dbReference type="PROSITE" id="PS01076">
    <property type="entry name" value="ACETATE_KINASE_2"/>
    <property type="match status" value="1"/>
</dbReference>
<proteinExistence type="inferred from homology"/>
<evidence type="ECO:0000256" key="5">
    <source>
        <dbReference type="ARBA" id="ARBA00022840"/>
    </source>
</evidence>
<feature type="site" description="Transition state stabilizer" evidence="6">
    <location>
        <position position="185"/>
    </location>
</feature>
<feature type="binding site" evidence="6">
    <location>
        <position position="15"/>
    </location>
    <ligand>
        <name>Mg(2+)</name>
        <dbReference type="ChEBI" id="CHEBI:18420"/>
    </ligand>
</feature>
<evidence type="ECO:0000313" key="8">
    <source>
        <dbReference type="EMBL" id="KDA45619.1"/>
    </source>
</evidence>
<dbReference type="PANTHER" id="PTHR21060:SF15">
    <property type="entry name" value="ACETATE KINASE-RELATED"/>
    <property type="match status" value="1"/>
</dbReference>
<feature type="binding site" evidence="6">
    <location>
        <begin position="289"/>
        <end position="291"/>
    </location>
    <ligand>
        <name>ATP</name>
        <dbReference type="ChEBI" id="CHEBI:30616"/>
    </ligand>
</feature>
<dbReference type="HAMAP" id="MF_00020">
    <property type="entry name" value="Acetate_kinase"/>
    <property type="match status" value="1"/>
</dbReference>
<comment type="catalytic activity">
    <reaction evidence="6">
        <text>acetate + ATP = acetyl phosphate + ADP</text>
        <dbReference type="Rhea" id="RHEA:11352"/>
        <dbReference type="ChEBI" id="CHEBI:22191"/>
        <dbReference type="ChEBI" id="CHEBI:30089"/>
        <dbReference type="ChEBI" id="CHEBI:30616"/>
        <dbReference type="ChEBI" id="CHEBI:456216"/>
        <dbReference type="EC" id="2.7.2.1"/>
    </reaction>
</comment>
<feature type="binding site" evidence="6">
    <location>
        <begin position="337"/>
        <end position="341"/>
    </location>
    <ligand>
        <name>ATP</name>
        <dbReference type="ChEBI" id="CHEBI:30616"/>
    </ligand>
</feature>
<dbReference type="EMBL" id="JMHU01000014">
    <property type="protein sequence ID" value="KDA45619.1"/>
    <property type="molecule type" value="Genomic_DNA"/>
</dbReference>
<keyword evidence="6" id="KW-0963">Cytoplasm</keyword>
<feature type="binding site" evidence="6">
    <location>
        <position position="389"/>
    </location>
    <ligand>
        <name>Mg(2+)</name>
        <dbReference type="ChEBI" id="CHEBI:18420"/>
    </ligand>
</feature>
<comment type="subcellular location">
    <subcellularLocation>
        <location evidence="6">Cytoplasm</location>
    </subcellularLocation>
</comment>
<name>A0ABR4RNP2_9LACO</name>
<evidence type="ECO:0000256" key="3">
    <source>
        <dbReference type="ARBA" id="ARBA00022741"/>
    </source>
</evidence>
<dbReference type="PROSITE" id="PS01075">
    <property type="entry name" value="ACETATE_KINASE_1"/>
    <property type="match status" value="1"/>
</dbReference>
<keyword evidence="5 6" id="KW-0067">ATP-binding</keyword>
<keyword evidence="6" id="KW-0460">Magnesium</keyword>
<evidence type="ECO:0000256" key="1">
    <source>
        <dbReference type="ARBA" id="ARBA00008748"/>
    </source>
</evidence>
<comment type="caution">
    <text evidence="8">The sequence shown here is derived from an EMBL/GenBank/DDBJ whole genome shotgun (WGS) entry which is preliminary data.</text>
</comment>
<evidence type="ECO:0000256" key="7">
    <source>
        <dbReference type="RuleBase" id="RU003835"/>
    </source>
</evidence>
<dbReference type="InterPro" id="IPR004372">
    <property type="entry name" value="Ac/propionate_kinase"/>
</dbReference>
<organism evidence="8 9">
    <name type="scientific">Ligilactobacillus animalis</name>
    <dbReference type="NCBI Taxonomy" id="1605"/>
    <lineage>
        <taxon>Bacteria</taxon>
        <taxon>Bacillati</taxon>
        <taxon>Bacillota</taxon>
        <taxon>Bacilli</taxon>
        <taxon>Lactobacillales</taxon>
        <taxon>Lactobacillaceae</taxon>
        <taxon>Ligilactobacillus</taxon>
    </lineage>
</organism>
<comment type="cofactor">
    <cofactor evidence="6">
        <name>Mg(2+)</name>
        <dbReference type="ChEBI" id="CHEBI:18420"/>
    </cofactor>
    <cofactor evidence="6">
        <name>Mn(2+)</name>
        <dbReference type="ChEBI" id="CHEBI:29035"/>
    </cofactor>
    <text evidence="6">Mg(2+). Can also accept Mn(2+).</text>
</comment>
<dbReference type="PRINTS" id="PR00471">
    <property type="entry name" value="ACETATEKNASE"/>
</dbReference>
<evidence type="ECO:0000256" key="4">
    <source>
        <dbReference type="ARBA" id="ARBA00022777"/>
    </source>
</evidence>
<keyword evidence="9" id="KW-1185">Reference proteome</keyword>
<comment type="similarity">
    <text evidence="1 6 7">Belongs to the acetokinase family.</text>
</comment>
<evidence type="ECO:0000256" key="6">
    <source>
        <dbReference type="HAMAP-Rule" id="MF_00020"/>
    </source>
</evidence>
<dbReference type="InterPro" id="IPR043129">
    <property type="entry name" value="ATPase_NBD"/>
</dbReference>
<dbReference type="EC" id="2.7.2.1" evidence="6"/>
<feature type="active site" description="Proton donor/acceptor" evidence="6">
    <location>
        <position position="153"/>
    </location>
</feature>
<gene>
    <name evidence="6" type="primary">ackA</name>
    <name evidence="8" type="ORF">Lani381_1244</name>
</gene>
<feature type="binding site" evidence="6">
    <location>
        <begin position="213"/>
        <end position="217"/>
    </location>
    <ligand>
        <name>ATP</name>
        <dbReference type="ChEBI" id="CHEBI:30616"/>
    </ligand>
</feature>
<comment type="subunit">
    <text evidence="6">Homodimer.</text>
</comment>
<evidence type="ECO:0000256" key="2">
    <source>
        <dbReference type="ARBA" id="ARBA00022679"/>
    </source>
</evidence>
<dbReference type="GO" id="GO:0016301">
    <property type="term" value="F:kinase activity"/>
    <property type="evidence" value="ECO:0007669"/>
    <property type="project" value="UniProtKB-KW"/>
</dbReference>
<comment type="pathway">
    <text evidence="6">Metabolic intermediate biosynthesis; acetyl-CoA biosynthesis; acetyl-CoA from acetate: step 1/2.</text>
</comment>
<dbReference type="Proteomes" id="UP000027129">
    <property type="component" value="Unassembled WGS sequence"/>
</dbReference>
<keyword evidence="4 6" id="KW-0418">Kinase</keyword>
<keyword evidence="6" id="KW-0479">Metal-binding</keyword>
<reference evidence="8 9" key="1">
    <citation type="submission" date="2014-04" db="EMBL/GenBank/DDBJ databases">
        <title>Draft Genome Sequence of Lactobacillus animalis 381-IL-28.</title>
        <authorList>
            <person name="Sturino J.M."/>
            <person name="Rajendran M."/>
            <person name="Altermann E."/>
        </authorList>
    </citation>
    <scope>NUCLEOTIDE SEQUENCE [LARGE SCALE GENOMIC DNA]</scope>
    <source>
        <strain evidence="8 9">381-IL-28</strain>
    </source>
</reference>
<dbReference type="CDD" id="cd24010">
    <property type="entry name" value="ASKHA_NBD_AcK_PK"/>
    <property type="match status" value="1"/>
</dbReference>
<keyword evidence="2 6" id="KW-0808">Transferase</keyword>
<dbReference type="Gene3D" id="3.30.420.40">
    <property type="match status" value="2"/>
</dbReference>
<dbReference type="Pfam" id="PF00871">
    <property type="entry name" value="Acetate_kinase"/>
    <property type="match status" value="1"/>
</dbReference>
<dbReference type="NCBIfam" id="TIGR00016">
    <property type="entry name" value="ackA"/>
    <property type="match status" value="1"/>
</dbReference>
<dbReference type="SUPFAM" id="SSF53067">
    <property type="entry name" value="Actin-like ATPase domain"/>
    <property type="match status" value="2"/>
</dbReference>
<dbReference type="PANTHER" id="PTHR21060">
    <property type="entry name" value="ACETATE KINASE"/>
    <property type="match status" value="1"/>
</dbReference>
<accession>A0ABR4RNP2</accession>
<dbReference type="PIRSF" id="PIRSF000722">
    <property type="entry name" value="Acetate_prop_kin"/>
    <property type="match status" value="1"/>
</dbReference>